<protein>
    <submittedName>
        <fullName evidence="1">Uncharacterized protein</fullName>
    </submittedName>
</protein>
<organism evidence="1 2">
    <name type="scientific">Artemisia annua</name>
    <name type="common">Sweet wormwood</name>
    <dbReference type="NCBI Taxonomy" id="35608"/>
    <lineage>
        <taxon>Eukaryota</taxon>
        <taxon>Viridiplantae</taxon>
        <taxon>Streptophyta</taxon>
        <taxon>Embryophyta</taxon>
        <taxon>Tracheophyta</taxon>
        <taxon>Spermatophyta</taxon>
        <taxon>Magnoliopsida</taxon>
        <taxon>eudicotyledons</taxon>
        <taxon>Gunneridae</taxon>
        <taxon>Pentapetalae</taxon>
        <taxon>asterids</taxon>
        <taxon>campanulids</taxon>
        <taxon>Asterales</taxon>
        <taxon>Asteraceae</taxon>
        <taxon>Asteroideae</taxon>
        <taxon>Anthemideae</taxon>
        <taxon>Artemisiinae</taxon>
        <taxon>Artemisia</taxon>
    </lineage>
</organism>
<accession>A0A2U1NV87</accession>
<dbReference type="Proteomes" id="UP000245207">
    <property type="component" value="Unassembled WGS sequence"/>
</dbReference>
<evidence type="ECO:0000313" key="1">
    <source>
        <dbReference type="EMBL" id="PWA77398.1"/>
    </source>
</evidence>
<dbReference type="EMBL" id="PKPP01002132">
    <property type="protein sequence ID" value="PWA77398.1"/>
    <property type="molecule type" value="Genomic_DNA"/>
</dbReference>
<gene>
    <name evidence="1" type="ORF">CTI12_AA224720</name>
</gene>
<evidence type="ECO:0000313" key="2">
    <source>
        <dbReference type="Proteomes" id="UP000245207"/>
    </source>
</evidence>
<dbReference type="AlphaFoldDB" id="A0A2U1NV87"/>
<reference evidence="1 2" key="1">
    <citation type="journal article" date="2018" name="Mol. Plant">
        <title>The genome of Artemisia annua provides insight into the evolution of Asteraceae family and artemisinin biosynthesis.</title>
        <authorList>
            <person name="Shen Q."/>
            <person name="Zhang L."/>
            <person name="Liao Z."/>
            <person name="Wang S."/>
            <person name="Yan T."/>
            <person name="Shi P."/>
            <person name="Liu M."/>
            <person name="Fu X."/>
            <person name="Pan Q."/>
            <person name="Wang Y."/>
            <person name="Lv Z."/>
            <person name="Lu X."/>
            <person name="Zhang F."/>
            <person name="Jiang W."/>
            <person name="Ma Y."/>
            <person name="Chen M."/>
            <person name="Hao X."/>
            <person name="Li L."/>
            <person name="Tang Y."/>
            <person name="Lv G."/>
            <person name="Zhou Y."/>
            <person name="Sun X."/>
            <person name="Brodelius P.E."/>
            <person name="Rose J.K.C."/>
            <person name="Tang K."/>
        </authorList>
    </citation>
    <scope>NUCLEOTIDE SEQUENCE [LARGE SCALE GENOMIC DNA]</scope>
    <source>
        <strain evidence="2">cv. Huhao1</strain>
        <tissue evidence="1">Leaf</tissue>
    </source>
</reference>
<sequence>MLISASTSKFRGANDVLISRKRCSLTVFTLFCNAKGSGHRKAAAWEFKSLTYICFCFVIVQRIFGAPGLRLLAAKSQSNI</sequence>
<keyword evidence="2" id="KW-1185">Reference proteome</keyword>
<name>A0A2U1NV87_ARTAN</name>
<proteinExistence type="predicted"/>
<comment type="caution">
    <text evidence="1">The sequence shown here is derived from an EMBL/GenBank/DDBJ whole genome shotgun (WGS) entry which is preliminary data.</text>
</comment>